<dbReference type="GO" id="GO:0006749">
    <property type="term" value="P:glutathione metabolic process"/>
    <property type="evidence" value="ECO:0007669"/>
    <property type="project" value="TreeGrafter"/>
</dbReference>
<dbReference type="Pfam" id="PF05378">
    <property type="entry name" value="Hydant_A_N"/>
    <property type="match status" value="1"/>
</dbReference>
<name>A0A8D8PLU9_9HEMI</name>
<dbReference type="GO" id="GO:0005829">
    <property type="term" value="C:cytosol"/>
    <property type="evidence" value="ECO:0007669"/>
    <property type="project" value="TreeGrafter"/>
</dbReference>
<dbReference type="Pfam" id="PF02538">
    <property type="entry name" value="Hydantoinase_B"/>
    <property type="match status" value="1"/>
</dbReference>
<feature type="domain" description="Hydantoinase B/oxoprolinase" evidence="3">
    <location>
        <begin position="766"/>
        <end position="1286"/>
    </location>
</feature>
<evidence type="ECO:0000313" key="5">
    <source>
        <dbReference type="EMBL" id="CAG6606250.1"/>
    </source>
</evidence>
<evidence type="ECO:0000259" key="3">
    <source>
        <dbReference type="Pfam" id="PF02538"/>
    </source>
</evidence>
<dbReference type="InterPro" id="IPR045079">
    <property type="entry name" value="Oxoprolinase-like"/>
</dbReference>
<evidence type="ECO:0000259" key="2">
    <source>
        <dbReference type="Pfam" id="PF01968"/>
    </source>
</evidence>
<organism evidence="5">
    <name type="scientific">Cacopsylla melanoneura</name>
    <dbReference type="NCBI Taxonomy" id="428564"/>
    <lineage>
        <taxon>Eukaryota</taxon>
        <taxon>Metazoa</taxon>
        <taxon>Ecdysozoa</taxon>
        <taxon>Arthropoda</taxon>
        <taxon>Hexapoda</taxon>
        <taxon>Insecta</taxon>
        <taxon>Pterygota</taxon>
        <taxon>Neoptera</taxon>
        <taxon>Paraneoptera</taxon>
        <taxon>Hemiptera</taxon>
        <taxon>Sternorrhyncha</taxon>
        <taxon>Psylloidea</taxon>
        <taxon>Psyllidae</taxon>
        <taxon>Psyllinae</taxon>
        <taxon>Cacopsylla</taxon>
    </lineage>
</organism>
<dbReference type="EMBL" id="HBUF01002779">
    <property type="protein sequence ID" value="CAG6606250.1"/>
    <property type="molecule type" value="Transcribed_RNA"/>
</dbReference>
<feature type="domain" description="Hydantoinase/oxoprolinase N-terminal" evidence="4">
    <location>
        <begin position="7"/>
        <end position="227"/>
    </location>
</feature>
<comment type="similarity">
    <text evidence="1">Belongs to the oxoprolinase family.</text>
</comment>
<sequence length="1328" mass="145035">MSGKFNFAIDRGGTFTDVFAICPTGKQCVMKLLSVSPNYPDAPTEGIRRILEQETGRSFQDTLIDSSLIGWIRMGTTVATNALLEKKGAKVVLVTNRGMRDLLVIGDQARPKLFELNVTPKDSLYEEILEVDTRLVPCQDNDQLFNEDKYNKLNGVDGEIFDRNKIQRLVGVNGKSYYHIDSFNEAEFKSQLSECLERGICSVAIVLMHSYAVQEQELRLGRIAQDLGFNHVSLSHQVMPMVKIVPRGNTTVIDAYLTPHIKQYLTSFCKGFENNLQGVNVLFMQSDGGLTPMDSFIGSRAILSGPAGGLVGYATTSPTSSPVIGFDMGGTSTDVSRYYKELEHVFESTIAAGITVQIPQLDIQTVAAGGGSMLFFRSGLFVAGPESAGAWPGPRCYRNNGPLTITDCNLVLGRIIPEYFPSIFGPNKDQPLDAQGTREAFEVLRQDINKFYQDNDINKTLSVEQVALGFINVADETMCRPIRAVTQARGYDTQDHILACFGGAGGQHACAVARSLGIRSVYTHKYAGILSAYGMACADIVHEVQEPCGKLYKPDDFDHFVSRLVSLSEQTISHFTSQGYPLSSIRLVPYLHMRFLGTEGSLMCGPEVRVEPSQETDLSTLYRTRLVPQVRKIFLERYKEEYGFVLNKDIAVDDLRVRGLATLETTREPLGKTTCPAGLEPGVPTVKKVSTTYFQLNGECTALPTNIYDYSALCPNHRVLGPAIIMNELSTILIEPNCEAVINDKGDIEISVDIKSASCQIDTQLDPIQLSIFSHRFMSIAEQMGRVLQRTAHSTNIKERLDFSCALFGPDGGLVSNAPHIPVHLGSMQEAVKFQIDHRKGQFKKGSVILSNHPKAGGSHLPDLTVITPVFIDSEPAPVFFVANRGHHADIGGLTPGSMPPHSKKLTEEGAVFESFDIVLNNEFQEEAVTAQLMEPAKYPGCSGTRNLPDNLADLKAQIAANQKGISLVQDVINLYSLPVVQAYMKHIQTNAELSVRDLLKQVALKYNGESLIAEDFMDDGSRIALVVNIDALTGSALFDFSYSEKQVMGNCNAPKSITKSAVMYCLRCMVGYDIPLNQGCLAPITIKLTPGSILNPTDQAAVVGGNVQTSQRVVDVILRAFGVAASSQGCMNNITLGDETWGYYETVGGGAGAGPYWHGRPGVHSHMTNTRITDAEILESRYPILLNRFGLRAGSGGGGKYWGGDGMVREYVFRRGMTLCMLTERRVFWPRGLNGGSPGARGFNLLLSNSEGGLLSRLASKSSVQVQAGDIFCLYTPGGGGYGAPPGSTIVPPGEDDSSRTRRKYERLMAMKTNGVQYPADLETFLQ</sequence>
<dbReference type="InterPro" id="IPR002821">
    <property type="entry name" value="Hydantoinase_A"/>
</dbReference>
<dbReference type="InterPro" id="IPR003692">
    <property type="entry name" value="Hydantoinase_B"/>
</dbReference>
<proteinExistence type="inferred from homology"/>
<dbReference type="EMBL" id="HBUF01002781">
    <property type="protein sequence ID" value="CAG6606253.1"/>
    <property type="molecule type" value="Transcribed_RNA"/>
</dbReference>
<dbReference type="Pfam" id="PF01968">
    <property type="entry name" value="Hydantoinase_A"/>
    <property type="match status" value="1"/>
</dbReference>
<evidence type="ECO:0000256" key="1">
    <source>
        <dbReference type="ARBA" id="ARBA00010403"/>
    </source>
</evidence>
<dbReference type="GO" id="GO:0017168">
    <property type="term" value="F:5-oxoprolinase (ATP-hydrolyzing) activity"/>
    <property type="evidence" value="ECO:0007669"/>
    <property type="project" value="TreeGrafter"/>
</dbReference>
<evidence type="ECO:0000259" key="4">
    <source>
        <dbReference type="Pfam" id="PF05378"/>
    </source>
</evidence>
<dbReference type="PANTHER" id="PTHR11365:SF2">
    <property type="entry name" value="5-OXOPROLINASE"/>
    <property type="match status" value="1"/>
</dbReference>
<protein>
    <submittedName>
        <fullName evidence="5">5-oxoprolinase</fullName>
    </submittedName>
</protein>
<dbReference type="InterPro" id="IPR008040">
    <property type="entry name" value="Hydant_A_N"/>
</dbReference>
<reference evidence="5" key="1">
    <citation type="submission" date="2021-05" db="EMBL/GenBank/DDBJ databases">
        <authorList>
            <person name="Alioto T."/>
            <person name="Alioto T."/>
            <person name="Gomez Garrido J."/>
        </authorList>
    </citation>
    <scope>NUCLEOTIDE SEQUENCE</scope>
</reference>
<feature type="domain" description="Hydantoinase A/oxoprolinase" evidence="2">
    <location>
        <begin position="247"/>
        <end position="543"/>
    </location>
</feature>
<dbReference type="PANTHER" id="PTHR11365">
    <property type="entry name" value="5-OXOPROLINASE RELATED"/>
    <property type="match status" value="1"/>
</dbReference>
<accession>A0A8D8PLU9</accession>